<accession>A0A926D2N5</accession>
<dbReference type="InterPro" id="IPR011835">
    <property type="entry name" value="GS/SS"/>
</dbReference>
<evidence type="ECO:0000256" key="7">
    <source>
        <dbReference type="HAMAP-Rule" id="MF_00484"/>
    </source>
</evidence>
<comment type="catalytic activity">
    <reaction evidence="1 7">
        <text>[(1-&gt;4)-alpha-D-glucosyl](n) + ADP-alpha-D-glucose = [(1-&gt;4)-alpha-D-glucosyl](n+1) + ADP + H(+)</text>
        <dbReference type="Rhea" id="RHEA:18189"/>
        <dbReference type="Rhea" id="RHEA-COMP:9584"/>
        <dbReference type="Rhea" id="RHEA-COMP:9587"/>
        <dbReference type="ChEBI" id="CHEBI:15378"/>
        <dbReference type="ChEBI" id="CHEBI:15444"/>
        <dbReference type="ChEBI" id="CHEBI:57498"/>
        <dbReference type="ChEBI" id="CHEBI:456216"/>
        <dbReference type="EC" id="2.4.1.21"/>
    </reaction>
</comment>
<sequence length="481" mass="54448">MKVLFCASECVPFMKTGGLADVAGALPKELARQGVDVRVIVPLYATVADRKPFWTENMEHVCDFDVYLGWRQQYCGIEKVELDGVIYYLVDNRFYFARDYIYGYGYEELERFAFFCRAVLEAMPMIGFFPDIIHINDWQTGMIPALLKIQYAHRPGYSGMKALFTIHNLQYQGVFDRGAMVDMFSLPPEVMTFDKLEFNGGGSFMKGGLVYSDWISTVSPTYAQEIQYPFYGCGLDGMLRARNHELSGILNGIDLLDYDPLTDTVIKANYSAADPADKAKCKRALQKEMDLVMSKGKPLIGMVGRLTGQKGLDLVEYVLDEIMATGAELVILGQGEEGYRQMFEWAKERYPRRIATCYEMNEDLARKIYAGADMFLMPSKFEPCGLAQMLAMRYGAVPIVRETGGLKDSVPPFIESTKTGDGFTFNSYNAHDMLGAIQRAIDVFRRPEVWTEVVKNAMAADYGWERSAKTYISLYEDLLQD</sequence>
<evidence type="ECO:0000313" key="10">
    <source>
        <dbReference type="EMBL" id="MBC8530364.1"/>
    </source>
</evidence>
<evidence type="ECO:0000256" key="5">
    <source>
        <dbReference type="ARBA" id="ARBA00022679"/>
    </source>
</evidence>
<protein>
    <recommendedName>
        <fullName evidence="7">Glycogen synthase</fullName>
        <ecNumber evidence="7">2.4.1.21</ecNumber>
    </recommendedName>
    <alternativeName>
        <fullName evidence="7">Starch [bacterial glycogen] synthase</fullName>
    </alternativeName>
</protein>
<keyword evidence="4 7" id="KW-0328">Glycosyltransferase</keyword>
<name>A0A926D2N5_9FIRM</name>
<dbReference type="InterPro" id="IPR001296">
    <property type="entry name" value="Glyco_trans_1"/>
</dbReference>
<evidence type="ECO:0000313" key="11">
    <source>
        <dbReference type="Proteomes" id="UP000623172"/>
    </source>
</evidence>
<reference evidence="10" key="1">
    <citation type="submission" date="2020-08" db="EMBL/GenBank/DDBJ databases">
        <title>Genome public.</title>
        <authorList>
            <person name="Liu C."/>
            <person name="Sun Q."/>
        </authorList>
    </citation>
    <scope>NUCLEOTIDE SEQUENCE</scope>
    <source>
        <strain evidence="10">NSJ-53</strain>
    </source>
</reference>
<dbReference type="PANTHER" id="PTHR45825">
    <property type="entry name" value="GRANULE-BOUND STARCH SYNTHASE 1, CHLOROPLASTIC/AMYLOPLASTIC"/>
    <property type="match status" value="1"/>
</dbReference>
<evidence type="ECO:0000256" key="3">
    <source>
        <dbReference type="ARBA" id="ARBA00010281"/>
    </source>
</evidence>
<dbReference type="CDD" id="cd03791">
    <property type="entry name" value="GT5_Glycogen_synthase_DULL1-like"/>
    <property type="match status" value="1"/>
</dbReference>
<dbReference type="InterPro" id="IPR013534">
    <property type="entry name" value="Starch_synth_cat_dom"/>
</dbReference>
<evidence type="ECO:0000256" key="6">
    <source>
        <dbReference type="ARBA" id="ARBA00023056"/>
    </source>
</evidence>
<dbReference type="RefSeq" id="WP_249314260.1">
    <property type="nucleotide sequence ID" value="NZ_JACRSR010000001.1"/>
</dbReference>
<dbReference type="GO" id="GO:0005978">
    <property type="term" value="P:glycogen biosynthetic process"/>
    <property type="evidence" value="ECO:0007669"/>
    <property type="project" value="UniProtKB-UniRule"/>
</dbReference>
<evidence type="ECO:0000259" key="8">
    <source>
        <dbReference type="Pfam" id="PF00534"/>
    </source>
</evidence>
<dbReference type="GO" id="GO:0009011">
    <property type="term" value="F:alpha-1,4-glucan glucosyltransferase (ADP-glucose donor) activity"/>
    <property type="evidence" value="ECO:0007669"/>
    <property type="project" value="UniProtKB-UniRule"/>
</dbReference>
<evidence type="ECO:0000259" key="9">
    <source>
        <dbReference type="Pfam" id="PF08323"/>
    </source>
</evidence>
<dbReference type="EMBL" id="JACRSR010000001">
    <property type="protein sequence ID" value="MBC8530364.1"/>
    <property type="molecule type" value="Genomic_DNA"/>
</dbReference>
<dbReference type="Pfam" id="PF08323">
    <property type="entry name" value="Glyco_transf_5"/>
    <property type="match status" value="1"/>
</dbReference>
<dbReference type="Gene3D" id="3.40.50.2000">
    <property type="entry name" value="Glycogen Phosphorylase B"/>
    <property type="match status" value="2"/>
</dbReference>
<dbReference type="HAMAP" id="MF_00484">
    <property type="entry name" value="Glycogen_synth"/>
    <property type="match status" value="1"/>
</dbReference>
<dbReference type="AlphaFoldDB" id="A0A926D2N5"/>
<gene>
    <name evidence="7 10" type="primary">glgA</name>
    <name evidence="10" type="ORF">H8696_00695</name>
</gene>
<keyword evidence="11" id="KW-1185">Reference proteome</keyword>
<feature type="domain" description="Starch synthase catalytic" evidence="9">
    <location>
        <begin position="2"/>
        <end position="240"/>
    </location>
</feature>
<evidence type="ECO:0000256" key="4">
    <source>
        <dbReference type="ARBA" id="ARBA00022676"/>
    </source>
</evidence>
<comment type="similarity">
    <text evidence="3 7">Belongs to the glycosyltransferase 1 family. Bacterial/plant glycogen synthase subfamily.</text>
</comment>
<comment type="caution">
    <text evidence="10">The sequence shown here is derived from an EMBL/GenBank/DDBJ whole genome shotgun (WGS) entry which is preliminary data.</text>
</comment>
<keyword evidence="6 7" id="KW-0320">Glycogen biosynthesis</keyword>
<feature type="binding site" evidence="7">
    <location>
        <position position="15"/>
    </location>
    <ligand>
        <name>ADP-alpha-D-glucose</name>
        <dbReference type="ChEBI" id="CHEBI:57498"/>
    </ligand>
</feature>
<dbReference type="SUPFAM" id="SSF53756">
    <property type="entry name" value="UDP-Glycosyltransferase/glycogen phosphorylase"/>
    <property type="match status" value="1"/>
</dbReference>
<dbReference type="GO" id="GO:0004373">
    <property type="term" value="F:alpha-1,4-glucan glucosyltransferase (UDP-glucose donor) activity"/>
    <property type="evidence" value="ECO:0007669"/>
    <property type="project" value="InterPro"/>
</dbReference>
<keyword evidence="5 7" id="KW-0808">Transferase</keyword>
<comment type="pathway">
    <text evidence="7">Glycan biosynthesis; glycogen biosynthesis.</text>
</comment>
<feature type="domain" description="Glycosyl transferase family 1" evidence="8">
    <location>
        <begin position="294"/>
        <end position="442"/>
    </location>
</feature>
<evidence type="ECO:0000256" key="2">
    <source>
        <dbReference type="ARBA" id="ARBA00002764"/>
    </source>
</evidence>
<dbReference type="PANTHER" id="PTHR45825:SF11">
    <property type="entry name" value="ALPHA AMYLASE DOMAIN-CONTAINING PROTEIN"/>
    <property type="match status" value="1"/>
</dbReference>
<dbReference type="NCBIfam" id="TIGR02095">
    <property type="entry name" value="glgA"/>
    <property type="match status" value="1"/>
</dbReference>
<organism evidence="10 11">
    <name type="scientific">Gehongia tenuis</name>
    <dbReference type="NCBI Taxonomy" id="2763655"/>
    <lineage>
        <taxon>Bacteria</taxon>
        <taxon>Bacillati</taxon>
        <taxon>Bacillota</taxon>
        <taxon>Clostridia</taxon>
        <taxon>Christensenellales</taxon>
        <taxon>Christensenellaceae</taxon>
        <taxon>Gehongia</taxon>
    </lineage>
</organism>
<dbReference type="Proteomes" id="UP000623172">
    <property type="component" value="Unassembled WGS sequence"/>
</dbReference>
<dbReference type="NCBIfam" id="NF001898">
    <property type="entry name" value="PRK00654.1-1"/>
    <property type="match status" value="1"/>
</dbReference>
<dbReference type="Pfam" id="PF00534">
    <property type="entry name" value="Glycos_transf_1"/>
    <property type="match status" value="1"/>
</dbReference>
<dbReference type="EC" id="2.4.1.21" evidence="7"/>
<evidence type="ECO:0000256" key="1">
    <source>
        <dbReference type="ARBA" id="ARBA00001478"/>
    </source>
</evidence>
<proteinExistence type="inferred from homology"/>
<comment type="function">
    <text evidence="2 7">Synthesizes alpha-1,4-glucan chains using ADP-glucose.</text>
</comment>